<keyword evidence="5 8" id="KW-0812">Transmembrane</keyword>
<dbReference type="GO" id="GO:0005886">
    <property type="term" value="C:plasma membrane"/>
    <property type="evidence" value="ECO:0007669"/>
    <property type="project" value="UniProtKB-SubCell"/>
</dbReference>
<reference evidence="12" key="2">
    <citation type="submission" date="2016-10" db="EMBL/GenBank/DDBJ databases">
        <authorList>
            <person name="Varghese N."/>
            <person name="Submissions S."/>
        </authorList>
    </citation>
    <scope>NUCLEOTIDE SEQUENCE [LARGE SCALE GENOMIC DNA]</scope>
    <source>
        <strain evidence="12">CGMCC 1.10228</strain>
    </source>
</reference>
<accession>A0A1G7WYT6</accession>
<feature type="transmembrane region" description="Helical" evidence="8">
    <location>
        <begin position="242"/>
        <end position="263"/>
    </location>
</feature>
<dbReference type="Pfam" id="PF00528">
    <property type="entry name" value="BPD_transp_1"/>
    <property type="match status" value="1"/>
</dbReference>
<dbReference type="PANTHER" id="PTHR43848">
    <property type="entry name" value="PUTRESCINE TRANSPORT SYSTEM PERMEASE PROTEIN POTI"/>
    <property type="match status" value="1"/>
</dbReference>
<comment type="subcellular location">
    <subcellularLocation>
        <location evidence="1 8">Cell membrane</location>
        <topology evidence="1 8">Multi-pass membrane protein</topology>
    </subcellularLocation>
</comment>
<name>A0A1G7WYT6_9VIBR</name>
<dbReference type="CDD" id="cd06261">
    <property type="entry name" value="TM_PBP2"/>
    <property type="match status" value="1"/>
</dbReference>
<dbReference type="InterPro" id="IPR051789">
    <property type="entry name" value="Bact_Polyamine_Transport"/>
</dbReference>
<feature type="transmembrane region" description="Helical" evidence="8">
    <location>
        <begin position="184"/>
        <end position="207"/>
    </location>
</feature>
<proteinExistence type="inferred from homology"/>
<evidence type="ECO:0000256" key="6">
    <source>
        <dbReference type="ARBA" id="ARBA00022989"/>
    </source>
</evidence>
<dbReference type="EMBL" id="FNDD01000004">
    <property type="protein sequence ID" value="SDG88436.1"/>
    <property type="molecule type" value="Genomic_DNA"/>
</dbReference>
<dbReference type="SUPFAM" id="SSF161098">
    <property type="entry name" value="MetI-like"/>
    <property type="match status" value="1"/>
</dbReference>
<feature type="transmembrane region" description="Helical" evidence="8">
    <location>
        <begin position="67"/>
        <end position="90"/>
    </location>
</feature>
<dbReference type="GO" id="GO:0055085">
    <property type="term" value="P:transmembrane transport"/>
    <property type="evidence" value="ECO:0007669"/>
    <property type="project" value="InterPro"/>
</dbReference>
<dbReference type="PROSITE" id="PS50928">
    <property type="entry name" value="ABC_TM1"/>
    <property type="match status" value="1"/>
</dbReference>
<protein>
    <submittedName>
        <fullName evidence="10">Putrescine transport system permease protein</fullName>
    </submittedName>
</protein>
<evidence type="ECO:0000256" key="1">
    <source>
        <dbReference type="ARBA" id="ARBA00004651"/>
    </source>
</evidence>
<keyword evidence="12" id="KW-1185">Reference proteome</keyword>
<gene>
    <name evidence="10" type="ORF">SAMN04488136_102266</name>
    <name evidence="11" type="ORF">SAMN04488136_10470</name>
</gene>
<keyword evidence="3 8" id="KW-0813">Transport</keyword>
<dbReference type="InterPro" id="IPR000515">
    <property type="entry name" value="MetI-like"/>
</dbReference>
<dbReference type="InterPro" id="IPR035906">
    <property type="entry name" value="MetI-like_sf"/>
</dbReference>
<dbReference type="PANTHER" id="PTHR43848:SF2">
    <property type="entry name" value="PUTRESCINE TRANSPORT SYSTEM PERMEASE PROTEIN POTI"/>
    <property type="match status" value="1"/>
</dbReference>
<sequence length="279" mass="31094">MNAIPVYNTKWKWVMLGLVFSFLYIPIMILVFYSFNESRLVTVWAGFSTKWYVELFNDKQLIDGLKLSLTIGAMAATTAVVFGTIAAFVLQRFGKFRGETSFAFMITAPLVMPDVITGLSLLLLFISLGQFFELFAQRGMMTIWIAHVTFCTAYVTVVINSRLQELDRSIEEAAQDLGAPPWKVFFQITIPTITPALAAGWLLAFTLSLDDLVISSFVSGPSATTLPIVVFSSVRLGVSPKINALATLMILIVSCATFLAWWLMARAEKKRQREIRSAT</sequence>
<dbReference type="STRING" id="861298.SAMN04488136_102266"/>
<evidence type="ECO:0000259" key="9">
    <source>
        <dbReference type="PROSITE" id="PS50928"/>
    </source>
</evidence>
<comment type="similarity">
    <text evidence="2">Belongs to the binding-protein-dependent transport system permease family. CysTW subfamily.</text>
</comment>
<evidence type="ECO:0000256" key="4">
    <source>
        <dbReference type="ARBA" id="ARBA00022475"/>
    </source>
</evidence>
<dbReference type="RefSeq" id="WP_093269444.1">
    <property type="nucleotide sequence ID" value="NZ_FNDD01000002.1"/>
</dbReference>
<keyword evidence="6 8" id="KW-1133">Transmembrane helix</keyword>
<keyword evidence="7 8" id="KW-0472">Membrane</keyword>
<dbReference type="Gene3D" id="1.10.3720.10">
    <property type="entry name" value="MetI-like"/>
    <property type="match status" value="1"/>
</dbReference>
<evidence type="ECO:0000256" key="7">
    <source>
        <dbReference type="ARBA" id="ARBA00023136"/>
    </source>
</evidence>
<feature type="transmembrane region" description="Helical" evidence="8">
    <location>
        <begin position="12"/>
        <end position="35"/>
    </location>
</feature>
<evidence type="ECO:0000256" key="8">
    <source>
        <dbReference type="RuleBase" id="RU363032"/>
    </source>
</evidence>
<evidence type="ECO:0000256" key="2">
    <source>
        <dbReference type="ARBA" id="ARBA00007069"/>
    </source>
</evidence>
<evidence type="ECO:0000313" key="11">
    <source>
        <dbReference type="EMBL" id="SDG88436.1"/>
    </source>
</evidence>
<evidence type="ECO:0000313" key="10">
    <source>
        <dbReference type="EMBL" id="SDG77074.1"/>
    </source>
</evidence>
<dbReference type="EMBL" id="FNDD01000002">
    <property type="protein sequence ID" value="SDG77074.1"/>
    <property type="molecule type" value="Genomic_DNA"/>
</dbReference>
<reference evidence="10 12" key="1">
    <citation type="submission" date="2016-10" db="EMBL/GenBank/DDBJ databases">
        <authorList>
            <person name="de Groot N.N."/>
        </authorList>
    </citation>
    <scope>NUCLEOTIDE SEQUENCE [LARGE SCALE GENOMIC DNA]</scope>
    <source>
        <strain evidence="10 12">CGMCC 1.10228</strain>
    </source>
</reference>
<feature type="transmembrane region" description="Helical" evidence="8">
    <location>
        <begin position="141"/>
        <end position="163"/>
    </location>
</feature>
<evidence type="ECO:0000313" key="12">
    <source>
        <dbReference type="Proteomes" id="UP000198854"/>
    </source>
</evidence>
<evidence type="ECO:0000256" key="3">
    <source>
        <dbReference type="ARBA" id="ARBA00022448"/>
    </source>
</evidence>
<dbReference type="Proteomes" id="UP000198854">
    <property type="component" value="Unassembled WGS sequence"/>
</dbReference>
<feature type="domain" description="ABC transmembrane type-1" evidence="9">
    <location>
        <begin position="65"/>
        <end position="260"/>
    </location>
</feature>
<dbReference type="AlphaFoldDB" id="A0A1G7WYT6"/>
<feature type="transmembrane region" description="Helical" evidence="8">
    <location>
        <begin position="102"/>
        <end position="129"/>
    </location>
</feature>
<organism evidence="10 12">
    <name type="scientific">Vibrio xiamenensis</name>
    <dbReference type="NCBI Taxonomy" id="861298"/>
    <lineage>
        <taxon>Bacteria</taxon>
        <taxon>Pseudomonadati</taxon>
        <taxon>Pseudomonadota</taxon>
        <taxon>Gammaproteobacteria</taxon>
        <taxon>Vibrionales</taxon>
        <taxon>Vibrionaceae</taxon>
        <taxon>Vibrio</taxon>
    </lineage>
</organism>
<dbReference type="OrthoDB" id="9782004at2"/>
<keyword evidence="4" id="KW-1003">Cell membrane</keyword>
<evidence type="ECO:0000256" key="5">
    <source>
        <dbReference type="ARBA" id="ARBA00022692"/>
    </source>
</evidence>